<feature type="region of interest" description="Disordered" evidence="1">
    <location>
        <begin position="80"/>
        <end position="106"/>
    </location>
</feature>
<sequence length="106" mass="12072">MQHLLDAIVELANALFEHLQIFHNRRRHTALGMLTPTRCGPRAFHRLRLDLARTTSRSNVVQLGHGLPQTGEDAYHWRPTVHPVDQGEDTSAVRRTNPARRPPSMP</sequence>
<protein>
    <recommendedName>
        <fullName evidence="4">Integrase catalytic domain-containing protein</fullName>
    </recommendedName>
</protein>
<evidence type="ECO:0000256" key="1">
    <source>
        <dbReference type="SAM" id="MobiDB-lite"/>
    </source>
</evidence>
<keyword evidence="3" id="KW-1185">Reference proteome</keyword>
<dbReference type="EMBL" id="JAAXKY010000001">
    <property type="protein sequence ID" value="NMH75611.1"/>
    <property type="molecule type" value="Genomic_DNA"/>
</dbReference>
<reference evidence="2 3" key="1">
    <citation type="submission" date="2020-04" db="EMBL/GenBank/DDBJ databases">
        <authorList>
            <person name="Klaysubun C."/>
            <person name="Duangmal K."/>
            <person name="Lipun K."/>
        </authorList>
    </citation>
    <scope>NUCLEOTIDE SEQUENCE [LARGE SCALE GENOMIC DNA]</scope>
    <source>
        <strain evidence="2 3">JCM 11839</strain>
    </source>
</reference>
<evidence type="ECO:0000313" key="3">
    <source>
        <dbReference type="Proteomes" id="UP001296706"/>
    </source>
</evidence>
<organism evidence="2 3">
    <name type="scientific">Pseudonocardia xinjiangensis</name>
    <dbReference type="NCBI Taxonomy" id="75289"/>
    <lineage>
        <taxon>Bacteria</taxon>
        <taxon>Bacillati</taxon>
        <taxon>Actinomycetota</taxon>
        <taxon>Actinomycetes</taxon>
        <taxon>Pseudonocardiales</taxon>
        <taxon>Pseudonocardiaceae</taxon>
        <taxon>Pseudonocardia</taxon>
    </lineage>
</organism>
<dbReference type="RefSeq" id="WP_169393683.1">
    <property type="nucleotide sequence ID" value="NZ_BAAAJH010000016.1"/>
</dbReference>
<name>A0ABX1R8V3_9PSEU</name>
<evidence type="ECO:0008006" key="4">
    <source>
        <dbReference type="Google" id="ProtNLM"/>
    </source>
</evidence>
<evidence type="ECO:0000313" key="2">
    <source>
        <dbReference type="EMBL" id="NMH75611.1"/>
    </source>
</evidence>
<proteinExistence type="predicted"/>
<gene>
    <name evidence="2" type="ORF">HF577_00495</name>
</gene>
<comment type="caution">
    <text evidence="2">The sequence shown here is derived from an EMBL/GenBank/DDBJ whole genome shotgun (WGS) entry which is preliminary data.</text>
</comment>
<accession>A0ABX1R8V3</accession>
<dbReference type="Proteomes" id="UP001296706">
    <property type="component" value="Unassembled WGS sequence"/>
</dbReference>